<keyword evidence="3" id="KW-1185">Reference proteome</keyword>
<dbReference type="InterPro" id="IPR013762">
    <property type="entry name" value="Integrase-like_cat_sf"/>
</dbReference>
<reference evidence="2 3" key="1">
    <citation type="submission" date="2020-08" db="EMBL/GenBank/DDBJ databases">
        <title>Sequencing the genomes of 1000 actinobacteria strains.</title>
        <authorList>
            <person name="Klenk H.-P."/>
        </authorList>
    </citation>
    <scope>NUCLEOTIDE SEQUENCE [LARGE SCALE GENOMIC DNA]</scope>
    <source>
        <strain evidence="2 3">DSM 40084</strain>
    </source>
</reference>
<comment type="caution">
    <text evidence="2">The sequence shown here is derived from an EMBL/GenBank/DDBJ whole genome shotgun (WGS) entry which is preliminary data.</text>
</comment>
<dbReference type="Gene3D" id="1.10.443.10">
    <property type="entry name" value="Intergrase catalytic core"/>
    <property type="match status" value="1"/>
</dbReference>
<evidence type="ECO:0000313" key="2">
    <source>
        <dbReference type="EMBL" id="MBB5794842.1"/>
    </source>
</evidence>
<dbReference type="Proteomes" id="UP000590647">
    <property type="component" value="Unassembled WGS sequence"/>
</dbReference>
<organism evidence="2 3">
    <name type="scientific">Streptomyces caelestis</name>
    <dbReference type="NCBI Taxonomy" id="36816"/>
    <lineage>
        <taxon>Bacteria</taxon>
        <taxon>Bacillati</taxon>
        <taxon>Actinomycetota</taxon>
        <taxon>Actinomycetes</taxon>
        <taxon>Kitasatosporales</taxon>
        <taxon>Streptomycetaceae</taxon>
        <taxon>Streptomyces</taxon>
    </lineage>
</organism>
<dbReference type="AlphaFoldDB" id="A0A7W9H341"/>
<dbReference type="SUPFAM" id="SSF56349">
    <property type="entry name" value="DNA breaking-rejoining enzymes"/>
    <property type="match status" value="1"/>
</dbReference>
<dbReference type="GO" id="GO:0006310">
    <property type="term" value="P:DNA recombination"/>
    <property type="evidence" value="ECO:0007669"/>
    <property type="project" value="UniProtKB-KW"/>
</dbReference>
<sequence length="52" mass="5552">MTLLLGLGIPPHIVRDIVGHSALDVTMNIYAHADMKEKRAALNKLGGLLSGE</sequence>
<protein>
    <submittedName>
        <fullName evidence="2">Integrase</fullName>
    </submittedName>
</protein>
<proteinExistence type="predicted"/>
<evidence type="ECO:0000313" key="3">
    <source>
        <dbReference type="Proteomes" id="UP000590647"/>
    </source>
</evidence>
<name>A0A7W9H341_9ACTN</name>
<keyword evidence="1" id="KW-0233">DNA recombination</keyword>
<evidence type="ECO:0000256" key="1">
    <source>
        <dbReference type="ARBA" id="ARBA00023172"/>
    </source>
</evidence>
<dbReference type="GO" id="GO:0015074">
    <property type="term" value="P:DNA integration"/>
    <property type="evidence" value="ECO:0007669"/>
    <property type="project" value="InterPro"/>
</dbReference>
<gene>
    <name evidence="2" type="ORF">HDA41_002806</name>
</gene>
<dbReference type="GO" id="GO:0003677">
    <property type="term" value="F:DNA binding"/>
    <property type="evidence" value="ECO:0007669"/>
    <property type="project" value="InterPro"/>
</dbReference>
<accession>A0A7W9H341</accession>
<dbReference type="RefSeq" id="WP_230299370.1">
    <property type="nucleotide sequence ID" value="NZ_JACHNE010000001.1"/>
</dbReference>
<dbReference type="EMBL" id="JACHNE010000001">
    <property type="protein sequence ID" value="MBB5794842.1"/>
    <property type="molecule type" value="Genomic_DNA"/>
</dbReference>
<dbReference type="InterPro" id="IPR011010">
    <property type="entry name" value="DNA_brk_join_enz"/>
</dbReference>